<gene>
    <name evidence="1" type="ORF">HNY73_005596</name>
</gene>
<reference evidence="1" key="2">
    <citation type="submission" date="2020-06" db="EMBL/GenBank/DDBJ databases">
        <authorList>
            <person name="Sheffer M."/>
        </authorList>
    </citation>
    <scope>NUCLEOTIDE SEQUENCE</scope>
</reference>
<dbReference type="InterPro" id="IPR029063">
    <property type="entry name" value="SAM-dependent_MTases_sf"/>
</dbReference>
<organism evidence="1 2">
    <name type="scientific">Argiope bruennichi</name>
    <name type="common">Wasp spider</name>
    <name type="synonym">Aranea bruennichi</name>
    <dbReference type="NCBI Taxonomy" id="94029"/>
    <lineage>
        <taxon>Eukaryota</taxon>
        <taxon>Metazoa</taxon>
        <taxon>Ecdysozoa</taxon>
        <taxon>Arthropoda</taxon>
        <taxon>Chelicerata</taxon>
        <taxon>Arachnida</taxon>
        <taxon>Araneae</taxon>
        <taxon>Araneomorphae</taxon>
        <taxon>Entelegynae</taxon>
        <taxon>Araneoidea</taxon>
        <taxon>Araneidae</taxon>
        <taxon>Argiope</taxon>
    </lineage>
</organism>
<dbReference type="AlphaFoldDB" id="A0A8T0FMG0"/>
<proteinExistence type="predicted"/>
<dbReference type="Gene3D" id="2.20.70.90">
    <property type="match status" value="1"/>
</dbReference>
<dbReference type="Proteomes" id="UP000807504">
    <property type="component" value="Unassembled WGS sequence"/>
</dbReference>
<comment type="caution">
    <text evidence="1">The sequence shown here is derived from an EMBL/GenBank/DDBJ whole genome shotgun (WGS) entry which is preliminary data.</text>
</comment>
<dbReference type="EMBL" id="JABXBU010000011">
    <property type="protein sequence ID" value="KAF8790600.1"/>
    <property type="molecule type" value="Genomic_DNA"/>
</dbReference>
<dbReference type="SUPFAM" id="SSF53335">
    <property type="entry name" value="S-adenosyl-L-methionine-dependent methyltransferases"/>
    <property type="match status" value="1"/>
</dbReference>
<protein>
    <submittedName>
        <fullName evidence="1">DNA (Cytosine-5)-methyltransferase 3B like protein</fullName>
    </submittedName>
</protein>
<reference evidence="1" key="1">
    <citation type="journal article" date="2020" name="bioRxiv">
        <title>Chromosome-level reference genome of the European wasp spider Argiope bruennichi: a resource for studies on range expansion and evolutionary adaptation.</title>
        <authorList>
            <person name="Sheffer M.M."/>
            <person name="Hoppe A."/>
            <person name="Krehenwinkel H."/>
            <person name="Uhl G."/>
            <person name="Kuss A.W."/>
            <person name="Jensen L."/>
            <person name="Jensen C."/>
            <person name="Gillespie R.G."/>
            <person name="Hoff K.J."/>
            <person name="Prost S."/>
        </authorList>
    </citation>
    <scope>NUCLEOTIDE SEQUENCE</scope>
</reference>
<evidence type="ECO:0000313" key="1">
    <source>
        <dbReference type="EMBL" id="KAF8790600.1"/>
    </source>
</evidence>
<sequence>MKQSAFVSLKGNDPSLIDAKWVSPQIRPRYFWGNIPGMHMFNKYCSSLHNDVTPDLGYQEEKLLNHCLLKDLGRKAVVEKIRTVTTQKNSLIQDNYTLPPVEMNGDPDVLWITELEKIFGFPMHYTDTGNLNIKKRQELLGRAWSVPVIKDILRPLKNFFKTKEDNL</sequence>
<keyword evidence="2" id="KW-1185">Reference proteome</keyword>
<evidence type="ECO:0000313" key="2">
    <source>
        <dbReference type="Proteomes" id="UP000807504"/>
    </source>
</evidence>
<name>A0A8T0FMG0_ARGBR</name>
<accession>A0A8T0FMG0</accession>